<keyword evidence="3" id="KW-1185">Reference proteome</keyword>
<comment type="caution">
    <text evidence="2">The sequence shown here is derived from an EMBL/GenBank/DDBJ whole genome shotgun (WGS) entry which is preliminary data.</text>
</comment>
<dbReference type="AlphaFoldDB" id="A0AAV7AKR4"/>
<organism evidence="2 3">
    <name type="scientific">Engystomops pustulosus</name>
    <name type="common">Tungara frog</name>
    <name type="synonym">Physalaemus pustulosus</name>
    <dbReference type="NCBI Taxonomy" id="76066"/>
    <lineage>
        <taxon>Eukaryota</taxon>
        <taxon>Metazoa</taxon>
        <taxon>Chordata</taxon>
        <taxon>Craniata</taxon>
        <taxon>Vertebrata</taxon>
        <taxon>Euteleostomi</taxon>
        <taxon>Amphibia</taxon>
        <taxon>Batrachia</taxon>
        <taxon>Anura</taxon>
        <taxon>Neobatrachia</taxon>
        <taxon>Hyloidea</taxon>
        <taxon>Leptodactylidae</taxon>
        <taxon>Leiuperinae</taxon>
        <taxon>Engystomops</taxon>
    </lineage>
</organism>
<feature type="region of interest" description="Disordered" evidence="1">
    <location>
        <begin position="1"/>
        <end position="21"/>
    </location>
</feature>
<evidence type="ECO:0000313" key="2">
    <source>
        <dbReference type="EMBL" id="KAG8561836.1"/>
    </source>
</evidence>
<evidence type="ECO:0000313" key="3">
    <source>
        <dbReference type="Proteomes" id="UP000824782"/>
    </source>
</evidence>
<name>A0AAV7AKR4_ENGPU</name>
<dbReference type="EMBL" id="WNYA01000007">
    <property type="protein sequence ID" value="KAG8561836.1"/>
    <property type="molecule type" value="Genomic_DNA"/>
</dbReference>
<proteinExistence type="predicted"/>
<gene>
    <name evidence="2" type="ORF">GDO81_015497</name>
</gene>
<accession>A0AAV7AKR4</accession>
<dbReference type="Proteomes" id="UP000824782">
    <property type="component" value="Unassembled WGS sequence"/>
</dbReference>
<reference evidence="2" key="1">
    <citation type="thesis" date="2020" institute="ProQuest LLC" country="789 East Eisenhower Parkway, Ann Arbor, MI, USA">
        <title>Comparative Genomics and Chromosome Evolution.</title>
        <authorList>
            <person name="Mudd A.B."/>
        </authorList>
    </citation>
    <scope>NUCLEOTIDE SEQUENCE</scope>
    <source>
        <strain evidence="2">237g6f4</strain>
        <tissue evidence="2">Blood</tissue>
    </source>
</reference>
<sequence>MAANGQGEKRSAEEAAGEEPVLSLLDVLEEDDALEDEACAVLGGSDAENWRMRPAPCWAGVMRRNAPTRRCEEEPAAPLL</sequence>
<protein>
    <submittedName>
        <fullName evidence="2">Uncharacterized protein</fullName>
    </submittedName>
</protein>
<evidence type="ECO:0000256" key="1">
    <source>
        <dbReference type="SAM" id="MobiDB-lite"/>
    </source>
</evidence>